<feature type="domain" description="Peptidase S49" evidence="6">
    <location>
        <begin position="573"/>
        <end position="682"/>
    </location>
</feature>
<evidence type="ECO:0000313" key="7">
    <source>
        <dbReference type="EMBL" id="KAL3791013.1"/>
    </source>
</evidence>
<reference evidence="7 8" key="1">
    <citation type="journal article" date="2020" name="G3 (Bethesda)">
        <title>Improved Reference Genome for Cyclotella cryptica CCMP332, a Model for Cell Wall Morphogenesis, Salinity Adaptation, and Lipid Production in Diatoms (Bacillariophyta).</title>
        <authorList>
            <person name="Roberts W.R."/>
            <person name="Downey K.M."/>
            <person name="Ruck E.C."/>
            <person name="Traller J.C."/>
            <person name="Alverson A.J."/>
        </authorList>
    </citation>
    <scope>NUCLEOTIDE SEQUENCE [LARGE SCALE GENOMIC DNA]</scope>
    <source>
        <strain evidence="7 8">CCMP332</strain>
    </source>
</reference>
<keyword evidence="3" id="KW-0378">Hydrolase</keyword>
<protein>
    <recommendedName>
        <fullName evidence="6">Peptidase S49 domain-containing protein</fullName>
    </recommendedName>
</protein>
<evidence type="ECO:0000256" key="5">
    <source>
        <dbReference type="SAM" id="MobiDB-lite"/>
    </source>
</evidence>
<name>A0ABD3PT54_9STRA</name>
<dbReference type="Gene3D" id="3.90.226.10">
    <property type="entry name" value="2-enoyl-CoA Hydratase, Chain A, domain 1"/>
    <property type="match status" value="2"/>
</dbReference>
<evidence type="ECO:0000256" key="4">
    <source>
        <dbReference type="ARBA" id="ARBA00022825"/>
    </source>
</evidence>
<comment type="similarity">
    <text evidence="1">Belongs to the peptidase S49 family.</text>
</comment>
<feature type="region of interest" description="Disordered" evidence="5">
    <location>
        <begin position="44"/>
        <end position="71"/>
    </location>
</feature>
<keyword evidence="8" id="KW-1185">Reference proteome</keyword>
<dbReference type="AlphaFoldDB" id="A0ABD3PT54"/>
<dbReference type="EMBL" id="JABMIG020000119">
    <property type="protein sequence ID" value="KAL3791013.1"/>
    <property type="molecule type" value="Genomic_DNA"/>
</dbReference>
<organism evidence="7 8">
    <name type="scientific">Cyclotella cryptica</name>
    <dbReference type="NCBI Taxonomy" id="29204"/>
    <lineage>
        <taxon>Eukaryota</taxon>
        <taxon>Sar</taxon>
        <taxon>Stramenopiles</taxon>
        <taxon>Ochrophyta</taxon>
        <taxon>Bacillariophyta</taxon>
        <taxon>Coscinodiscophyceae</taxon>
        <taxon>Thalassiosirophycidae</taxon>
        <taxon>Stephanodiscales</taxon>
        <taxon>Stephanodiscaceae</taxon>
        <taxon>Cyclotella</taxon>
    </lineage>
</organism>
<dbReference type="PANTHER" id="PTHR42987:SF4">
    <property type="entry name" value="PROTEASE SOHB-RELATED"/>
    <property type="match status" value="1"/>
</dbReference>
<dbReference type="InterPro" id="IPR002142">
    <property type="entry name" value="Peptidase_S49"/>
</dbReference>
<dbReference type="CDD" id="cd07023">
    <property type="entry name" value="S49_Sppa_N_C"/>
    <property type="match status" value="1"/>
</dbReference>
<dbReference type="GO" id="GO:0008236">
    <property type="term" value="F:serine-type peptidase activity"/>
    <property type="evidence" value="ECO:0007669"/>
    <property type="project" value="UniProtKB-KW"/>
</dbReference>
<evidence type="ECO:0000256" key="3">
    <source>
        <dbReference type="ARBA" id="ARBA00022801"/>
    </source>
</evidence>
<evidence type="ECO:0000259" key="6">
    <source>
        <dbReference type="Pfam" id="PF01343"/>
    </source>
</evidence>
<comment type="caution">
    <text evidence="7">The sequence shown here is derived from an EMBL/GenBank/DDBJ whole genome shotgun (WGS) entry which is preliminary data.</text>
</comment>
<dbReference type="SUPFAM" id="SSF52096">
    <property type="entry name" value="ClpP/crotonase"/>
    <property type="match status" value="1"/>
</dbReference>
<sequence length="801" mass="89324">MGGVKAPQKDMCQYPMRNKRCKLLIGAALACNLALAHDVNIASSRRHGRPPSSLWQTRSLPIDLGNNTSRRRKHRRSILGWRDLRGGGDFIQVNPDYDGEETDSGNQNRDDEDESSEDKDISSDEEDNAFISHSKCNMRRSKRSKSSHFRTLLRQLHQNQLNFYILLAVIAFRKDIAQFIIQYKIIPTQVDPVTGKRRLNIKWSTDGLKLLIVLQLVRLYFIPAKIKSTKMRSLASIEKKKDKMANETQYHLEDDGDGKGSPPIIPLLILLSVLILLLGKNTSFLLSHPFLLPIITSFIFRSLRNADPDSLLSQILTFGSKEELVIHQAYIPHVEQHYTFEQLNERYYRDWAAWRKAFPANGLVAHQHHRGEIMKDDSGVKDNFGRRKKMSSLLSSLMQPRKDIASTHGVNSVSSARSLADTYPRDYTNGTVIVLDLTKLDTQASKMDFIRDQISFLIHLVENEDSSFFCRDNNSTGSGDSPVKPDERDVTLNSTALTFVSGTDCNATISYPSSAVCNTENTTHSIQTKLGDGSADEPPNKLEIIILLESPGGAVSSYGLASSHLQRLRSTPGVKLTICIDTVAASGGYMMACMASPGQLYCAPFAMVGSIGVIGQSLNVQKTLEKYGVRPYVFRGGKMKNPVGMVGDVTKEGIGAMQDMVDRIHDAFREHVAKARESSLVQALRPLPNSKYYQMGDTKCETGVMSVIDQVATGDVFLGIQALKLGLVDRLITSDEYIFERIQDGARALKLVVYQKPVTLSSLLTGHSLPQRNPQMSNYDQGLFRGLLKSVLKCDRSYQVL</sequence>
<accession>A0ABD3PT54</accession>
<proteinExistence type="inferred from homology"/>
<dbReference type="InterPro" id="IPR047272">
    <property type="entry name" value="S49_SppA_C"/>
</dbReference>
<evidence type="ECO:0000256" key="1">
    <source>
        <dbReference type="ARBA" id="ARBA00008683"/>
    </source>
</evidence>
<dbReference type="Pfam" id="PF01343">
    <property type="entry name" value="Peptidase_S49"/>
    <property type="match status" value="1"/>
</dbReference>
<keyword evidence="2" id="KW-0645">Protease</keyword>
<evidence type="ECO:0000313" key="8">
    <source>
        <dbReference type="Proteomes" id="UP001516023"/>
    </source>
</evidence>
<feature type="compositionally biased region" description="Acidic residues" evidence="5">
    <location>
        <begin position="110"/>
        <end position="126"/>
    </location>
</feature>
<dbReference type="InterPro" id="IPR029045">
    <property type="entry name" value="ClpP/crotonase-like_dom_sf"/>
</dbReference>
<dbReference type="Proteomes" id="UP001516023">
    <property type="component" value="Unassembled WGS sequence"/>
</dbReference>
<dbReference type="PANTHER" id="PTHR42987">
    <property type="entry name" value="PEPTIDASE S49"/>
    <property type="match status" value="1"/>
</dbReference>
<keyword evidence="4" id="KW-0720">Serine protease</keyword>
<gene>
    <name evidence="7" type="ORF">HJC23_003002</name>
</gene>
<feature type="region of interest" description="Disordered" evidence="5">
    <location>
        <begin position="90"/>
        <end position="126"/>
    </location>
</feature>
<evidence type="ECO:0000256" key="2">
    <source>
        <dbReference type="ARBA" id="ARBA00022670"/>
    </source>
</evidence>
<dbReference type="GO" id="GO:0006508">
    <property type="term" value="P:proteolysis"/>
    <property type="evidence" value="ECO:0007669"/>
    <property type="project" value="UniProtKB-KW"/>
</dbReference>